<dbReference type="Proteomes" id="UP001476798">
    <property type="component" value="Unassembled WGS sequence"/>
</dbReference>
<sequence length="102" mass="12149">MTENEVLDELLFVFVDHSVQGALKLCCCTEIKIKTFPVVQREICSIQYKKTCNGYKFMWFSNLARKLVSRSVFFLLLHCDWFFYANTIWFMRTCAYPVMTFT</sequence>
<keyword evidence="1" id="KW-0472">Membrane</keyword>
<feature type="transmembrane region" description="Helical" evidence="1">
    <location>
        <begin position="72"/>
        <end position="91"/>
    </location>
</feature>
<dbReference type="EMBL" id="JAHRIO010060004">
    <property type="protein sequence ID" value="MEQ2177179.1"/>
    <property type="molecule type" value="Genomic_DNA"/>
</dbReference>
<gene>
    <name evidence="2" type="ORF">GOODEAATRI_001145</name>
</gene>
<reference evidence="2 3" key="1">
    <citation type="submission" date="2021-06" db="EMBL/GenBank/DDBJ databases">
        <authorList>
            <person name="Palmer J.M."/>
        </authorList>
    </citation>
    <scope>NUCLEOTIDE SEQUENCE [LARGE SCALE GENOMIC DNA]</scope>
    <source>
        <strain evidence="2 3">GA_2019</strain>
        <tissue evidence="2">Muscle</tissue>
    </source>
</reference>
<evidence type="ECO:0000313" key="3">
    <source>
        <dbReference type="Proteomes" id="UP001476798"/>
    </source>
</evidence>
<organism evidence="2 3">
    <name type="scientific">Goodea atripinnis</name>
    <dbReference type="NCBI Taxonomy" id="208336"/>
    <lineage>
        <taxon>Eukaryota</taxon>
        <taxon>Metazoa</taxon>
        <taxon>Chordata</taxon>
        <taxon>Craniata</taxon>
        <taxon>Vertebrata</taxon>
        <taxon>Euteleostomi</taxon>
        <taxon>Actinopterygii</taxon>
        <taxon>Neopterygii</taxon>
        <taxon>Teleostei</taxon>
        <taxon>Neoteleostei</taxon>
        <taxon>Acanthomorphata</taxon>
        <taxon>Ovalentaria</taxon>
        <taxon>Atherinomorphae</taxon>
        <taxon>Cyprinodontiformes</taxon>
        <taxon>Goodeidae</taxon>
        <taxon>Goodea</taxon>
    </lineage>
</organism>
<keyword evidence="1" id="KW-1133">Transmembrane helix</keyword>
<proteinExistence type="predicted"/>
<keyword evidence="1" id="KW-0812">Transmembrane</keyword>
<keyword evidence="3" id="KW-1185">Reference proteome</keyword>
<accession>A0ABV0P298</accession>
<name>A0ABV0P298_9TELE</name>
<evidence type="ECO:0000313" key="2">
    <source>
        <dbReference type="EMBL" id="MEQ2177179.1"/>
    </source>
</evidence>
<comment type="caution">
    <text evidence="2">The sequence shown here is derived from an EMBL/GenBank/DDBJ whole genome shotgun (WGS) entry which is preliminary data.</text>
</comment>
<protein>
    <submittedName>
        <fullName evidence="2">Uncharacterized protein</fullName>
    </submittedName>
</protein>
<evidence type="ECO:0000256" key="1">
    <source>
        <dbReference type="SAM" id="Phobius"/>
    </source>
</evidence>